<proteinExistence type="predicted"/>
<dbReference type="Proteomes" id="UP000236569">
    <property type="component" value="Unassembled WGS sequence"/>
</dbReference>
<dbReference type="AlphaFoldDB" id="A0A2I9CWZ2"/>
<reference evidence="2" key="1">
    <citation type="submission" date="2018-01" db="EMBL/GenBank/DDBJ databases">
        <title>Draft Genome Sequence of the Radioresistant Bacterium Deinococcus aerius TR0125, Isolated from the Higher Atmosphere above Japan.</title>
        <authorList>
            <person name="Satoh K."/>
            <person name="Arai H."/>
            <person name="Sanzen T."/>
            <person name="Kawaguchi Y."/>
            <person name="Hayashi H."/>
            <person name="Yokobori S."/>
            <person name="Yamagishi A."/>
            <person name="Oono Y."/>
            <person name="Narumi I."/>
        </authorList>
    </citation>
    <scope>NUCLEOTIDE SEQUENCE [LARGE SCALE GENOMIC DNA]</scope>
    <source>
        <strain evidence="2">TR0125</strain>
    </source>
</reference>
<protein>
    <submittedName>
        <fullName evidence="1">Hydroxymethylbutenyl pyrophosphate reductase lytB related protein</fullName>
    </submittedName>
</protein>
<dbReference type="EMBL" id="BFAG01000009">
    <property type="protein sequence ID" value="GBF06553.1"/>
    <property type="molecule type" value="Genomic_DNA"/>
</dbReference>
<gene>
    <name evidence="1" type="ORF">DAERI_090139</name>
</gene>
<sequence>MALMSAPPDAPLALIAYPSHAALTLREAGLLALNVPGDDLPAVLLACRTLRFAGALVHPSREAAVAEVVEADPDARRAGRVDAVALTGGAAGGASGTYTLADALLDAVEASGYAARGASALLIGNGPDLAQALPLVRLGLGQVTVAADNLPDAQRFIRDLPGSLRVYALGRRDPALLSLAERADLIVLTGGTLPPGLLQPYHTLADLTGQGKTGTSGAATLDLSALPALRLARQLLHATGQRYRPEDLAGLAEALV</sequence>
<accession>A0A2I9CWZ2</accession>
<organism evidence="1 2">
    <name type="scientific">Deinococcus aerius</name>
    <dbReference type="NCBI Taxonomy" id="200253"/>
    <lineage>
        <taxon>Bacteria</taxon>
        <taxon>Thermotogati</taxon>
        <taxon>Deinococcota</taxon>
        <taxon>Deinococci</taxon>
        <taxon>Deinococcales</taxon>
        <taxon>Deinococcaceae</taxon>
        <taxon>Deinococcus</taxon>
    </lineage>
</organism>
<keyword evidence="2" id="KW-1185">Reference proteome</keyword>
<evidence type="ECO:0000313" key="2">
    <source>
        <dbReference type="Proteomes" id="UP000236569"/>
    </source>
</evidence>
<dbReference type="Gene3D" id="3.40.50.10860">
    <property type="entry name" value="Leucine Dehydrogenase, chain A, domain 1"/>
    <property type="match status" value="1"/>
</dbReference>
<comment type="caution">
    <text evidence="1">The sequence shown here is derived from an EMBL/GenBank/DDBJ whole genome shotgun (WGS) entry which is preliminary data.</text>
</comment>
<evidence type="ECO:0000313" key="1">
    <source>
        <dbReference type="EMBL" id="GBF06553.1"/>
    </source>
</evidence>
<name>A0A2I9CWZ2_9DEIO</name>